<evidence type="ECO:0000256" key="1">
    <source>
        <dbReference type="SAM" id="MobiDB-lite"/>
    </source>
</evidence>
<name>A0ABD0ZSS8_CARAN</name>
<sequence>MGKRGQKQNKFFKIITMPLKVLGKARDLYMRSITGCAARTHYSSAVDTASAPFPRSRSTSSAFSSSASSRRRTSDFNFDDDYSELLRAASVRSLGHKNEIDMIIHQQLMQRQQLQGNHVAVAAAAKAGLPKSSSVGMPMARIDEEDEEEGSLKNLKKGSDFLYPRSRSHAVTIRGSKF</sequence>
<keyword evidence="3" id="KW-1185">Reference proteome</keyword>
<feature type="region of interest" description="Disordered" evidence="1">
    <location>
        <begin position="49"/>
        <end position="73"/>
    </location>
</feature>
<accession>A0ABD0ZSS8</accession>
<dbReference type="PANTHER" id="PTHR33526:SF31">
    <property type="entry name" value="DUF4005 DOMAIN-CONTAINING PROTEIN"/>
    <property type="match status" value="1"/>
</dbReference>
<dbReference type="EMBL" id="JBANAX010000754">
    <property type="protein sequence ID" value="KAL1194384.1"/>
    <property type="molecule type" value="Genomic_DNA"/>
</dbReference>
<dbReference type="AlphaFoldDB" id="A0ABD0ZSS8"/>
<proteinExistence type="predicted"/>
<protein>
    <submittedName>
        <fullName evidence="2">Uncharacterized protein</fullName>
    </submittedName>
</protein>
<dbReference type="PIRSF" id="PIRSF031279">
    <property type="entry name" value="UCP031279"/>
    <property type="match status" value="1"/>
</dbReference>
<dbReference type="PANTHER" id="PTHR33526">
    <property type="entry name" value="OS07G0123800 PROTEIN"/>
    <property type="match status" value="1"/>
</dbReference>
<dbReference type="Proteomes" id="UP001558713">
    <property type="component" value="Unassembled WGS sequence"/>
</dbReference>
<gene>
    <name evidence="2" type="ORF">V5N11_017852</name>
</gene>
<dbReference type="InterPro" id="IPR016972">
    <property type="entry name" value="UCP031279"/>
</dbReference>
<reference evidence="2 3" key="1">
    <citation type="submission" date="2024-04" db="EMBL/GenBank/DDBJ databases">
        <title>Genome assembly C_amara_ONT_v2.</title>
        <authorList>
            <person name="Yant L."/>
            <person name="Moore C."/>
            <person name="Slenker M."/>
        </authorList>
    </citation>
    <scope>NUCLEOTIDE SEQUENCE [LARGE SCALE GENOMIC DNA]</scope>
    <source>
        <tissue evidence="2">Leaf</tissue>
    </source>
</reference>
<comment type="caution">
    <text evidence="2">The sequence shown here is derived from an EMBL/GenBank/DDBJ whole genome shotgun (WGS) entry which is preliminary data.</text>
</comment>
<organism evidence="2 3">
    <name type="scientific">Cardamine amara subsp. amara</name>
    <dbReference type="NCBI Taxonomy" id="228776"/>
    <lineage>
        <taxon>Eukaryota</taxon>
        <taxon>Viridiplantae</taxon>
        <taxon>Streptophyta</taxon>
        <taxon>Embryophyta</taxon>
        <taxon>Tracheophyta</taxon>
        <taxon>Spermatophyta</taxon>
        <taxon>Magnoliopsida</taxon>
        <taxon>eudicotyledons</taxon>
        <taxon>Gunneridae</taxon>
        <taxon>Pentapetalae</taxon>
        <taxon>rosids</taxon>
        <taxon>malvids</taxon>
        <taxon>Brassicales</taxon>
        <taxon>Brassicaceae</taxon>
        <taxon>Cardamineae</taxon>
        <taxon>Cardamine</taxon>
    </lineage>
</organism>
<evidence type="ECO:0000313" key="2">
    <source>
        <dbReference type="EMBL" id="KAL1194384.1"/>
    </source>
</evidence>
<feature type="compositionally biased region" description="Low complexity" evidence="1">
    <location>
        <begin position="49"/>
        <end position="68"/>
    </location>
</feature>
<evidence type="ECO:0000313" key="3">
    <source>
        <dbReference type="Proteomes" id="UP001558713"/>
    </source>
</evidence>